<comment type="caution">
    <text evidence="1">The sequence shown here is derived from an EMBL/GenBank/DDBJ whole genome shotgun (WGS) entry which is preliminary data.</text>
</comment>
<name>A0ACC1TAT9_9APHY</name>
<protein>
    <submittedName>
        <fullName evidence="1">Uncharacterized protein</fullName>
    </submittedName>
</protein>
<organism evidence="1 2">
    <name type="scientific">Phlebia brevispora</name>
    <dbReference type="NCBI Taxonomy" id="194682"/>
    <lineage>
        <taxon>Eukaryota</taxon>
        <taxon>Fungi</taxon>
        <taxon>Dikarya</taxon>
        <taxon>Basidiomycota</taxon>
        <taxon>Agaricomycotina</taxon>
        <taxon>Agaricomycetes</taxon>
        <taxon>Polyporales</taxon>
        <taxon>Meruliaceae</taxon>
        <taxon>Phlebia</taxon>
    </lineage>
</organism>
<reference evidence="1" key="1">
    <citation type="submission" date="2022-07" db="EMBL/GenBank/DDBJ databases">
        <title>Genome Sequence of Phlebia brevispora.</title>
        <authorList>
            <person name="Buettner E."/>
        </authorList>
    </citation>
    <scope>NUCLEOTIDE SEQUENCE</scope>
    <source>
        <strain evidence="1">MPL23</strain>
    </source>
</reference>
<gene>
    <name evidence="1" type="ORF">NM688_g1558</name>
</gene>
<accession>A0ACC1TAT9</accession>
<evidence type="ECO:0000313" key="2">
    <source>
        <dbReference type="Proteomes" id="UP001148662"/>
    </source>
</evidence>
<proteinExistence type="predicted"/>
<dbReference type="EMBL" id="JANHOG010000172">
    <property type="protein sequence ID" value="KAJ3557273.1"/>
    <property type="molecule type" value="Genomic_DNA"/>
</dbReference>
<dbReference type="Proteomes" id="UP001148662">
    <property type="component" value="Unassembled WGS sequence"/>
</dbReference>
<sequence length="1165" mass="126609">MKTFNFAGWNAVRSYTQSGLFMGYQAMWLWYRQPIDCAYGKDNFSRTAAREMASYMNSLSPRTPGTLYNKMFIKASLVAVLFTLGVTSSTPIEQENRGISIPLPKRVSLMKADGTFDHDKAISHNAKTYNKYQREFRKLQANNGSTVGELPRNLKIKPFRPSPSEDALSKRKTGSLPLTDEQDDVEWDGNLSIGTPPQMFSVVFDTGSSDLWVPSSDCKSSACSSKHKYRAASKTSRLEPGTFEIVYDDNSTSSGPIYTDTVSVAGLTVTGQYLSAATTLSSDFGEHPADGIFGMAWPALSEIGQAGPLFFNTAMSQGITSAGEFAFKLASRGSELFLGGTDTSLYTGSIEYNAIDASIPFWILQGASARLGSKTTISNFETIIDSGTSIMYGPSDVIAKFYAQIPGSGVYDVEEGFYYYPCASNPVLGFNWGGKTWTVSGTNFNLGAVALGSRYCVGSLAGMDIGSESIWVLGDSFMKNVYTVFSFDRPAVGFASLRFWILYLAMSTVSARSATCRIVSMDRNGETFECSRRNAMGMLLQESEAFITFERRDIAMWQAVGVLVLSEAERPTYLAGVYNKPLFIAVSTARATVTIVSQTFTIAYCAILAVLTQRITLHELIQRPQTLTAIHDKSFAWLGLGASLQTLARQRKLVTDLLGVSMITIYLLLIFVVHTTLPGIFGVTTQNVTSFATYPTTLARQITSETPQGLALDPFTGYHYAILQVYHTLTLSTTGLRDNTLYDIIPAVENATGAPVEVNATSFSVSCGLLPDIVQTAFEPNGSEPNSDMPAYVFGFAGGKYRVSVWPMGENQFQVQNAFFPDDSDVIYGPANSSMLVLASTYPILDSAGNSAAPVNINPMWLETQQYDPHVQVPVINVTFVACNFGADNTTINVNSRTQGVDKPVTPTTTERWQNWVDPGPSSDPLLLYGVQDFAFSDPEPMESIVTFVTLANSTFNMSITTNPYGMIEWFLDTDILAGRNANGSQEAALDSVTVGELEMSLARAYATVLWSYSNMSLPEDTLRLGGVSISTSALQERLIINKISLIAGLIASCILFALTVAMVVRSGDFAGNAATQDVSGLLPILWLLGNEPRLAAMEKPDLDVLRAAGMSIVTRIDKLQRGMSGSEDKGRGYVSVGYELDSMDLGPSQSSDRLLASAKGIIHD</sequence>
<evidence type="ECO:0000313" key="1">
    <source>
        <dbReference type="EMBL" id="KAJ3557273.1"/>
    </source>
</evidence>
<keyword evidence="2" id="KW-1185">Reference proteome</keyword>